<comment type="caution">
    <text evidence="13">The sequence shown here is derived from an EMBL/GenBank/DDBJ whole genome shotgun (WGS) entry which is preliminary data.</text>
</comment>
<dbReference type="InterPro" id="IPR041916">
    <property type="entry name" value="Anti_sigma_zinc_sf"/>
</dbReference>
<dbReference type="Proteomes" id="UP000482800">
    <property type="component" value="Unassembled WGS sequence"/>
</dbReference>
<evidence type="ECO:0000256" key="2">
    <source>
        <dbReference type="ARBA" id="ARBA00004236"/>
    </source>
</evidence>
<evidence type="ECO:0000256" key="3">
    <source>
        <dbReference type="ARBA" id="ARBA00022475"/>
    </source>
</evidence>
<accession>A0A6V8KAD0</accession>
<comment type="subcellular location">
    <subcellularLocation>
        <location evidence="2">Cell membrane</location>
    </subcellularLocation>
    <subcellularLocation>
        <location evidence="1">Membrane</location>
        <topology evidence="1">Single-pass membrane protein</topology>
    </subcellularLocation>
</comment>
<dbReference type="PANTHER" id="PTHR37461">
    <property type="entry name" value="ANTI-SIGMA-K FACTOR RSKA"/>
    <property type="match status" value="1"/>
</dbReference>
<evidence type="ECO:0000313" key="14">
    <source>
        <dbReference type="Proteomes" id="UP000482800"/>
    </source>
</evidence>
<evidence type="ECO:0000259" key="11">
    <source>
        <dbReference type="Pfam" id="PF10099"/>
    </source>
</evidence>
<keyword evidence="7" id="KW-0472">Membrane</keyword>
<dbReference type="Pfam" id="PF22618">
    <property type="entry name" value="RskA_N"/>
    <property type="match status" value="1"/>
</dbReference>
<dbReference type="InterPro" id="IPR051474">
    <property type="entry name" value="Anti-sigma-K/W_factor"/>
</dbReference>
<keyword evidence="8" id="KW-0804">Transcription</keyword>
<dbReference type="AlphaFoldDB" id="A0A6V8KAD0"/>
<dbReference type="Gene3D" id="1.10.10.1320">
    <property type="entry name" value="Anti-sigma factor, zinc-finger domain"/>
    <property type="match status" value="1"/>
</dbReference>
<protein>
    <recommendedName>
        <fullName evidence="10">Regulator of SigK</fullName>
    </recommendedName>
    <alternativeName>
        <fullName evidence="9">Sigma-K anti-sigma factor RskA</fullName>
    </alternativeName>
</protein>
<dbReference type="InterPro" id="IPR053877">
    <property type="entry name" value="RskA_N"/>
</dbReference>
<dbReference type="PANTHER" id="PTHR37461:SF1">
    <property type="entry name" value="ANTI-SIGMA-K FACTOR RSKA"/>
    <property type="match status" value="1"/>
</dbReference>
<evidence type="ECO:0000256" key="1">
    <source>
        <dbReference type="ARBA" id="ARBA00004167"/>
    </source>
</evidence>
<reference evidence="13 14" key="1">
    <citation type="submission" date="2020-03" db="EMBL/GenBank/DDBJ databases">
        <title>Whole genome shotgun sequence of Phytohabitans houttuyneae NBRC 108639.</title>
        <authorList>
            <person name="Komaki H."/>
            <person name="Tamura T."/>
        </authorList>
    </citation>
    <scope>NUCLEOTIDE SEQUENCE [LARGE SCALE GENOMIC DNA]</scope>
    <source>
        <strain evidence="13 14">NBRC 108639</strain>
    </source>
</reference>
<evidence type="ECO:0000259" key="12">
    <source>
        <dbReference type="Pfam" id="PF22618"/>
    </source>
</evidence>
<keyword evidence="3" id="KW-1003">Cell membrane</keyword>
<feature type="domain" description="Anti-sigma K factor RskA C-terminal" evidence="11">
    <location>
        <begin position="96"/>
        <end position="230"/>
    </location>
</feature>
<dbReference type="GO" id="GO:0006417">
    <property type="term" value="P:regulation of translation"/>
    <property type="evidence" value="ECO:0007669"/>
    <property type="project" value="TreeGrafter"/>
</dbReference>
<evidence type="ECO:0000313" key="13">
    <source>
        <dbReference type="EMBL" id="GFJ82182.1"/>
    </source>
</evidence>
<evidence type="ECO:0000256" key="8">
    <source>
        <dbReference type="ARBA" id="ARBA00023163"/>
    </source>
</evidence>
<evidence type="ECO:0000256" key="6">
    <source>
        <dbReference type="ARBA" id="ARBA00023015"/>
    </source>
</evidence>
<dbReference type="InterPro" id="IPR018764">
    <property type="entry name" value="RskA_C"/>
</dbReference>
<dbReference type="GO" id="GO:0005886">
    <property type="term" value="C:plasma membrane"/>
    <property type="evidence" value="ECO:0007669"/>
    <property type="project" value="UniProtKB-SubCell"/>
</dbReference>
<dbReference type="Pfam" id="PF10099">
    <property type="entry name" value="RskA_C"/>
    <property type="match status" value="1"/>
</dbReference>
<evidence type="ECO:0000256" key="10">
    <source>
        <dbReference type="ARBA" id="ARBA00030803"/>
    </source>
</evidence>
<organism evidence="13 14">
    <name type="scientific">Phytohabitans houttuyneae</name>
    <dbReference type="NCBI Taxonomy" id="1076126"/>
    <lineage>
        <taxon>Bacteria</taxon>
        <taxon>Bacillati</taxon>
        <taxon>Actinomycetota</taxon>
        <taxon>Actinomycetes</taxon>
        <taxon>Micromonosporales</taxon>
        <taxon>Micromonosporaceae</taxon>
    </lineage>
</organism>
<keyword evidence="14" id="KW-1185">Reference proteome</keyword>
<proteinExistence type="predicted"/>
<reference evidence="13 14" key="2">
    <citation type="submission" date="2020-03" db="EMBL/GenBank/DDBJ databases">
        <authorList>
            <person name="Ichikawa N."/>
            <person name="Kimura A."/>
            <person name="Kitahashi Y."/>
            <person name="Uohara A."/>
        </authorList>
    </citation>
    <scope>NUCLEOTIDE SEQUENCE [LARGE SCALE GENOMIC DNA]</scope>
    <source>
        <strain evidence="13 14">NBRC 108639</strain>
    </source>
</reference>
<name>A0A6V8KAD0_9ACTN</name>
<evidence type="ECO:0000256" key="7">
    <source>
        <dbReference type="ARBA" id="ARBA00023136"/>
    </source>
</evidence>
<sequence length="236" mass="24667">MITVDVHALGGAYVLDAVSDLERAAFERHLTGCDACRTEVAELRETAARLADGAWSAPPPRLREQVLAKVRQTRQEPPRLTGPRQRRVGWRHRGALAAAAVALVAGGGVGGYLAQQPRVAEQRDSAQAAREQAAAIGAVLSAPDVRLRSGDRLSVAVSPSRDQAVVVAQNLSDAGPGRIHQLWLIRGNQPVPAGLLSRGPVLLGPVRGVDALAVTVEPAGGSRAPTSSPVAVVRLS</sequence>
<keyword evidence="6" id="KW-0805">Transcription regulation</keyword>
<dbReference type="RefSeq" id="WP_218579276.1">
    <property type="nucleotide sequence ID" value="NZ_BAABGO010000016.1"/>
</dbReference>
<dbReference type="GO" id="GO:0016989">
    <property type="term" value="F:sigma factor antagonist activity"/>
    <property type="evidence" value="ECO:0007669"/>
    <property type="project" value="TreeGrafter"/>
</dbReference>
<keyword evidence="5" id="KW-1133">Transmembrane helix</keyword>
<evidence type="ECO:0000256" key="9">
    <source>
        <dbReference type="ARBA" id="ARBA00029829"/>
    </source>
</evidence>
<evidence type="ECO:0000256" key="4">
    <source>
        <dbReference type="ARBA" id="ARBA00022692"/>
    </source>
</evidence>
<feature type="domain" description="Anti-sigma-K factor RskA N-terminal" evidence="12">
    <location>
        <begin position="9"/>
        <end position="48"/>
    </location>
</feature>
<gene>
    <name evidence="13" type="ORF">Phou_063620</name>
</gene>
<keyword evidence="4" id="KW-0812">Transmembrane</keyword>
<dbReference type="EMBL" id="BLPF01000002">
    <property type="protein sequence ID" value="GFJ82182.1"/>
    <property type="molecule type" value="Genomic_DNA"/>
</dbReference>
<evidence type="ECO:0000256" key="5">
    <source>
        <dbReference type="ARBA" id="ARBA00022989"/>
    </source>
</evidence>